<dbReference type="Proteomes" id="UP000240841">
    <property type="component" value="Segment"/>
</dbReference>
<accession>A0A2K9VNU0</accession>
<keyword evidence="1" id="KW-0472">Membrane</keyword>
<gene>
    <name evidence="2" type="ORF">Sf20_gp160</name>
</gene>
<name>A0A2K9VNU0_9CAUD</name>
<keyword evidence="1" id="KW-1133">Transmembrane helix</keyword>
<sequence>MLSIIMFIVGLLSAIVGVVVFGLSGHKTKTEKLSEITMYVGVVLILLSVALK</sequence>
<feature type="transmembrane region" description="Helical" evidence="1">
    <location>
        <begin position="6"/>
        <end position="24"/>
    </location>
</feature>
<proteinExistence type="predicted"/>
<organism evidence="2 3">
    <name type="scientific">Shigella phage Sf20</name>
    <dbReference type="NCBI Taxonomy" id="2024307"/>
    <lineage>
        <taxon>Viruses</taxon>
        <taxon>Duplodnaviria</taxon>
        <taxon>Heunggongvirae</taxon>
        <taxon>Uroviricota</taxon>
        <taxon>Caudoviricetes</taxon>
        <taxon>Pantevenvirales</taxon>
        <taxon>Straboviridae</taxon>
        <taxon>Krischvirus</taxon>
        <taxon>Krischvirus RB49</taxon>
    </lineage>
</organism>
<evidence type="ECO:0000256" key="1">
    <source>
        <dbReference type="SAM" id="Phobius"/>
    </source>
</evidence>
<evidence type="ECO:0000313" key="2">
    <source>
        <dbReference type="EMBL" id="AUV63979.1"/>
    </source>
</evidence>
<protein>
    <submittedName>
        <fullName evidence="2">Uncharacterized protein</fullName>
    </submittedName>
</protein>
<feature type="transmembrane region" description="Helical" evidence="1">
    <location>
        <begin position="36"/>
        <end position="51"/>
    </location>
</feature>
<reference evidence="2 3" key="1">
    <citation type="submission" date="2017-06" db="EMBL/GenBank/DDBJ databases">
        <title>The isolation and characterization of 16 novel Shigella-infecting phages from the environment.</title>
        <authorList>
            <person name="Doore S.M."/>
            <person name="Schrad J.R."/>
            <person name="Dover J.A."/>
            <person name="Parent K.N."/>
        </authorList>
    </citation>
    <scope>NUCLEOTIDE SEQUENCE [LARGE SCALE GENOMIC DNA]</scope>
</reference>
<keyword evidence="1" id="KW-0812">Transmembrane</keyword>
<evidence type="ECO:0000313" key="3">
    <source>
        <dbReference type="Proteomes" id="UP000240841"/>
    </source>
</evidence>
<dbReference type="EMBL" id="MF327006">
    <property type="protein sequence ID" value="AUV63979.1"/>
    <property type="molecule type" value="Genomic_DNA"/>
</dbReference>